<organism evidence="1 2">
    <name type="scientific">Araneus ventricosus</name>
    <name type="common">Orbweaver spider</name>
    <name type="synonym">Epeira ventricosa</name>
    <dbReference type="NCBI Taxonomy" id="182803"/>
    <lineage>
        <taxon>Eukaryota</taxon>
        <taxon>Metazoa</taxon>
        <taxon>Ecdysozoa</taxon>
        <taxon>Arthropoda</taxon>
        <taxon>Chelicerata</taxon>
        <taxon>Arachnida</taxon>
        <taxon>Araneae</taxon>
        <taxon>Araneomorphae</taxon>
        <taxon>Entelegynae</taxon>
        <taxon>Araneoidea</taxon>
        <taxon>Araneidae</taxon>
        <taxon>Araneus</taxon>
    </lineage>
</organism>
<comment type="caution">
    <text evidence="1">The sequence shown here is derived from an EMBL/GenBank/DDBJ whole genome shotgun (WGS) entry which is preliminary data.</text>
</comment>
<dbReference type="EMBL" id="BGPR01000700">
    <property type="protein sequence ID" value="GBM32169.1"/>
    <property type="molecule type" value="Genomic_DNA"/>
</dbReference>
<evidence type="ECO:0000313" key="2">
    <source>
        <dbReference type="Proteomes" id="UP000499080"/>
    </source>
</evidence>
<keyword evidence="2" id="KW-1185">Reference proteome</keyword>
<gene>
    <name evidence="1" type="ORF">AVEN_136721_1</name>
</gene>
<protein>
    <submittedName>
        <fullName evidence="1">Uncharacterized protein</fullName>
    </submittedName>
</protein>
<sequence length="251" mass="28122">MSLNYNTASVSEVEDGTTQESLKDAVIYYQGLLAQNNLISSESSASISHEAMLTGEENFQNTLAILAEKIIISGSAPQPIEKEIEQSLSEHMNGSTEEAVNLLQFFAVSGWHVHPEGIPEISNCPNVNGSTEEAVNVLQFFADSGWRVHQEGIPEISNCPNEEIAMDEEKENHTWESDNEIMPERNGKIRIIRDFLILSLNDGRFGERLRWINEGGKLQMLWPHKKFFKMEDRTNCRLPGVGCHERTGSCG</sequence>
<dbReference type="AlphaFoldDB" id="A0A4Y2EV38"/>
<dbReference type="Proteomes" id="UP000499080">
    <property type="component" value="Unassembled WGS sequence"/>
</dbReference>
<accession>A0A4Y2EV38</accession>
<name>A0A4Y2EV38_ARAVE</name>
<reference evidence="1 2" key="1">
    <citation type="journal article" date="2019" name="Sci. Rep.">
        <title>Orb-weaving spider Araneus ventricosus genome elucidates the spidroin gene catalogue.</title>
        <authorList>
            <person name="Kono N."/>
            <person name="Nakamura H."/>
            <person name="Ohtoshi R."/>
            <person name="Moran D.A.P."/>
            <person name="Shinohara A."/>
            <person name="Yoshida Y."/>
            <person name="Fujiwara M."/>
            <person name="Mori M."/>
            <person name="Tomita M."/>
            <person name="Arakawa K."/>
        </authorList>
    </citation>
    <scope>NUCLEOTIDE SEQUENCE [LARGE SCALE GENOMIC DNA]</scope>
</reference>
<evidence type="ECO:0000313" key="1">
    <source>
        <dbReference type="EMBL" id="GBM32169.1"/>
    </source>
</evidence>
<proteinExistence type="predicted"/>